<evidence type="ECO:0000313" key="1">
    <source>
        <dbReference type="EMBL" id="NJP38964.1"/>
    </source>
</evidence>
<sequence length="70" mass="8146">MREWKRTNYEVIEVPYDHDLHEFNVIQDNDVIATITPATIEDMEQIITDLDNGEDVHGWEDGMGNTISVR</sequence>
<protein>
    <submittedName>
        <fullName evidence="1">Uncharacterized protein</fullName>
    </submittedName>
</protein>
<dbReference type="AlphaFoldDB" id="A0A969TY93"/>
<comment type="caution">
    <text evidence="1">The sequence shown here is derived from an EMBL/GenBank/DDBJ whole genome shotgun (WGS) entry which is preliminary data.</text>
</comment>
<proteinExistence type="predicted"/>
<dbReference type="Proteomes" id="UP000752012">
    <property type="component" value="Unassembled WGS sequence"/>
</dbReference>
<dbReference type="RefSeq" id="WP_168008943.1">
    <property type="nucleotide sequence ID" value="NZ_JAATHJ010000035.1"/>
</dbReference>
<dbReference type="EMBL" id="JAATHJ010000035">
    <property type="protein sequence ID" value="NJP38964.1"/>
    <property type="molecule type" value="Genomic_DNA"/>
</dbReference>
<gene>
    <name evidence="1" type="ORF">HCN83_15455</name>
</gene>
<accession>A0A969TY93</accession>
<reference evidence="1 2" key="1">
    <citation type="submission" date="2020-03" db="EMBL/GenBank/DDBJ databases">
        <title>Assessment of the enzymatic potential of alkaline-tolerant lipase obtained from Bacillus luteus H11 (technogenic soil) for the bioremediation of saline soils contaminated with petroleum substances.</title>
        <authorList>
            <person name="Kalwasinska A."/>
        </authorList>
    </citation>
    <scope>NUCLEOTIDE SEQUENCE [LARGE SCALE GENOMIC DNA]</scope>
    <source>
        <strain evidence="1 2">H11</strain>
    </source>
</reference>
<organism evidence="1 2">
    <name type="scientific">Alkalicoccus luteus</name>
    <dbReference type="NCBI Taxonomy" id="1237094"/>
    <lineage>
        <taxon>Bacteria</taxon>
        <taxon>Bacillati</taxon>
        <taxon>Bacillota</taxon>
        <taxon>Bacilli</taxon>
        <taxon>Bacillales</taxon>
        <taxon>Bacillaceae</taxon>
        <taxon>Alkalicoccus</taxon>
    </lineage>
</organism>
<evidence type="ECO:0000313" key="2">
    <source>
        <dbReference type="Proteomes" id="UP000752012"/>
    </source>
</evidence>
<name>A0A969TY93_9BACI</name>
<keyword evidence="2" id="KW-1185">Reference proteome</keyword>